<sequence length="205" mass="22649">MGSEENVRKVGSRHFSHILRLNVHLTLTLYWVCYLQQSWLHAFVSVTDDLSAENSSSTEVTGQTEQPNNKLTEVEPTRTSPKMALKQRKTLPLVEKSTDTSDSTSESADTSEVTAATAAPDESSESNSSESHESSESEDSSKSEENSNASDSGEVQQMKTNGCVNGTQSCESEEYFFQDIGDDAHHPLDNLLVPDDDERELSLRR</sequence>
<feature type="region of interest" description="Disordered" evidence="1">
    <location>
        <begin position="55"/>
        <end position="167"/>
    </location>
</feature>
<dbReference type="Proteomes" id="UP000265120">
    <property type="component" value="Chromosome 9"/>
</dbReference>
<name>A0A3P8VKG3_CYNSE</name>
<feature type="compositionally biased region" description="Basic and acidic residues" evidence="1">
    <location>
        <begin position="130"/>
        <end position="145"/>
    </location>
</feature>
<evidence type="ECO:0000313" key="2">
    <source>
        <dbReference type="Ensembl" id="ENSCSEP00000014837.1"/>
    </source>
</evidence>
<feature type="region of interest" description="Disordered" evidence="1">
    <location>
        <begin position="181"/>
        <end position="205"/>
    </location>
</feature>
<reference evidence="2" key="2">
    <citation type="submission" date="2025-08" db="UniProtKB">
        <authorList>
            <consortium name="Ensembl"/>
        </authorList>
    </citation>
    <scope>IDENTIFICATION</scope>
</reference>
<organism evidence="2 3">
    <name type="scientific">Cynoglossus semilaevis</name>
    <name type="common">Tongue sole</name>
    <dbReference type="NCBI Taxonomy" id="244447"/>
    <lineage>
        <taxon>Eukaryota</taxon>
        <taxon>Metazoa</taxon>
        <taxon>Chordata</taxon>
        <taxon>Craniata</taxon>
        <taxon>Vertebrata</taxon>
        <taxon>Euteleostomi</taxon>
        <taxon>Actinopterygii</taxon>
        <taxon>Neopterygii</taxon>
        <taxon>Teleostei</taxon>
        <taxon>Neoteleostei</taxon>
        <taxon>Acanthomorphata</taxon>
        <taxon>Carangaria</taxon>
        <taxon>Pleuronectiformes</taxon>
        <taxon>Pleuronectoidei</taxon>
        <taxon>Cynoglossidae</taxon>
        <taxon>Cynoglossinae</taxon>
        <taxon>Cynoglossus</taxon>
    </lineage>
</organism>
<keyword evidence="3" id="KW-1185">Reference proteome</keyword>
<evidence type="ECO:0000256" key="1">
    <source>
        <dbReference type="SAM" id="MobiDB-lite"/>
    </source>
</evidence>
<feature type="compositionally biased region" description="Polar residues" evidence="1">
    <location>
        <begin position="153"/>
        <end position="167"/>
    </location>
</feature>
<dbReference type="OMA" id="QIKINDC"/>
<feature type="compositionally biased region" description="Polar residues" evidence="1">
    <location>
        <begin position="55"/>
        <end position="71"/>
    </location>
</feature>
<proteinExistence type="predicted"/>
<feature type="compositionally biased region" description="Low complexity" evidence="1">
    <location>
        <begin position="100"/>
        <end position="129"/>
    </location>
</feature>
<evidence type="ECO:0000313" key="3">
    <source>
        <dbReference type="Proteomes" id="UP000265120"/>
    </source>
</evidence>
<reference evidence="2 3" key="1">
    <citation type="journal article" date="2014" name="Nat. Genet.">
        <title>Whole-genome sequence of a flatfish provides insights into ZW sex chromosome evolution and adaptation to a benthic lifestyle.</title>
        <authorList>
            <person name="Chen S."/>
            <person name="Zhang G."/>
            <person name="Shao C."/>
            <person name="Huang Q."/>
            <person name="Liu G."/>
            <person name="Zhang P."/>
            <person name="Song W."/>
            <person name="An N."/>
            <person name="Chalopin D."/>
            <person name="Volff J.N."/>
            <person name="Hong Y."/>
            <person name="Li Q."/>
            <person name="Sha Z."/>
            <person name="Zhou H."/>
            <person name="Xie M."/>
            <person name="Yu Q."/>
            <person name="Liu Y."/>
            <person name="Xiang H."/>
            <person name="Wang N."/>
            <person name="Wu K."/>
            <person name="Yang C."/>
            <person name="Zhou Q."/>
            <person name="Liao X."/>
            <person name="Yang L."/>
            <person name="Hu Q."/>
            <person name="Zhang J."/>
            <person name="Meng L."/>
            <person name="Jin L."/>
            <person name="Tian Y."/>
            <person name="Lian J."/>
            <person name="Yang J."/>
            <person name="Miao G."/>
            <person name="Liu S."/>
            <person name="Liang Z."/>
            <person name="Yan F."/>
            <person name="Li Y."/>
            <person name="Sun B."/>
            <person name="Zhang H."/>
            <person name="Zhang J."/>
            <person name="Zhu Y."/>
            <person name="Du M."/>
            <person name="Zhao Y."/>
            <person name="Schartl M."/>
            <person name="Tang Q."/>
            <person name="Wang J."/>
        </authorList>
    </citation>
    <scope>NUCLEOTIDE SEQUENCE</scope>
</reference>
<accession>A0A3P8VKG3</accession>
<reference evidence="2" key="3">
    <citation type="submission" date="2025-09" db="UniProtKB">
        <authorList>
            <consortium name="Ensembl"/>
        </authorList>
    </citation>
    <scope>IDENTIFICATION</scope>
</reference>
<protein>
    <submittedName>
        <fullName evidence="2">Uncharacterized protein</fullName>
    </submittedName>
</protein>
<dbReference type="Ensembl" id="ENSCSET00000015015.1">
    <property type="protein sequence ID" value="ENSCSEP00000014837.1"/>
    <property type="gene ID" value="ENSCSEG00000009545.1"/>
</dbReference>
<dbReference type="InParanoid" id="A0A3P8VKG3"/>
<dbReference type="STRING" id="244447.ENSCSEP00000014837"/>
<dbReference type="AlphaFoldDB" id="A0A3P8VKG3"/>
<dbReference type="GeneTree" id="ENSGT00940000178602"/>